<dbReference type="Proteomes" id="UP000281391">
    <property type="component" value="Chromosome"/>
</dbReference>
<evidence type="ECO:0000313" key="2">
    <source>
        <dbReference type="EMBL" id="VDZ55090.1"/>
    </source>
</evidence>
<dbReference type="EMBL" id="LR134117">
    <property type="protein sequence ID" value="VDZ55090.1"/>
    <property type="molecule type" value="Genomic_DNA"/>
</dbReference>
<organism evidence="2 3">
    <name type="scientific">Serratia odorifera</name>
    <dbReference type="NCBI Taxonomy" id="618"/>
    <lineage>
        <taxon>Bacteria</taxon>
        <taxon>Pseudomonadati</taxon>
        <taxon>Pseudomonadota</taxon>
        <taxon>Gammaproteobacteria</taxon>
        <taxon>Enterobacterales</taxon>
        <taxon>Yersiniaceae</taxon>
        <taxon>Serratia</taxon>
    </lineage>
</organism>
<gene>
    <name evidence="2" type="ORF">NCTC11214_01632</name>
</gene>
<proteinExistence type="predicted"/>
<dbReference type="InterPro" id="IPR001405">
    <property type="entry name" value="UPF0758"/>
</dbReference>
<evidence type="ECO:0000313" key="3">
    <source>
        <dbReference type="Proteomes" id="UP000281391"/>
    </source>
</evidence>
<dbReference type="SUPFAM" id="SSF47781">
    <property type="entry name" value="RuvA domain 2-like"/>
    <property type="match status" value="1"/>
</dbReference>
<accession>A0A447KPC8</accession>
<name>A0A447KPC8_SEROD</name>
<dbReference type="InterPro" id="IPR010994">
    <property type="entry name" value="RuvA_2-like"/>
</dbReference>
<dbReference type="PANTHER" id="PTHR30471:SF3">
    <property type="entry name" value="UPF0758 PROTEIN YEES-RELATED"/>
    <property type="match status" value="1"/>
</dbReference>
<dbReference type="AlphaFoldDB" id="A0A447KPC8"/>
<dbReference type="Pfam" id="PF20582">
    <property type="entry name" value="UPF0758_N"/>
    <property type="match status" value="1"/>
</dbReference>
<reference evidence="2 3" key="1">
    <citation type="submission" date="2018-12" db="EMBL/GenBank/DDBJ databases">
        <authorList>
            <consortium name="Pathogen Informatics"/>
        </authorList>
    </citation>
    <scope>NUCLEOTIDE SEQUENCE [LARGE SCALE GENOMIC DNA]</scope>
    <source>
        <strain evidence="2 3">NCTC11214</strain>
    </source>
</reference>
<dbReference type="KEGG" id="sof:NCTC11214_01632"/>
<feature type="domain" description="UPF0758" evidence="1">
    <location>
        <begin position="9"/>
        <end position="82"/>
    </location>
</feature>
<dbReference type="InterPro" id="IPR046778">
    <property type="entry name" value="UPF0758_N"/>
</dbReference>
<evidence type="ECO:0000259" key="1">
    <source>
        <dbReference type="Pfam" id="PF20582"/>
    </source>
</evidence>
<protein>
    <submittedName>
        <fullName evidence="2">DNA repair protein RadC</fullName>
    </submittedName>
</protein>
<sequence>MSCEDMSLWPGELAPREKLLRDGAAALSDVELLAIFLRTGLPGVHVMQRAEQMLLQFGSLHQLIAADYAQFCSQKGVGDATYSQLQAISELAFRCFACQLAQENALLNPKVTRHYLQSLLAHPRARSISGVVFGPTSTGSFAIKRCLLVPSAASSSTRGKSCAKR</sequence>
<dbReference type="PANTHER" id="PTHR30471">
    <property type="entry name" value="DNA REPAIR PROTEIN RADC"/>
    <property type="match status" value="1"/>
</dbReference>